<organism evidence="3 4">
    <name type="scientific">Xenoophorus captivus</name>
    <dbReference type="NCBI Taxonomy" id="1517983"/>
    <lineage>
        <taxon>Eukaryota</taxon>
        <taxon>Metazoa</taxon>
        <taxon>Chordata</taxon>
        <taxon>Craniata</taxon>
        <taxon>Vertebrata</taxon>
        <taxon>Euteleostomi</taxon>
        <taxon>Actinopterygii</taxon>
        <taxon>Neopterygii</taxon>
        <taxon>Teleostei</taxon>
        <taxon>Neoteleostei</taxon>
        <taxon>Acanthomorphata</taxon>
        <taxon>Ovalentaria</taxon>
        <taxon>Atherinomorphae</taxon>
        <taxon>Cyprinodontiformes</taxon>
        <taxon>Goodeidae</taxon>
        <taxon>Xenoophorus</taxon>
    </lineage>
</organism>
<protein>
    <submittedName>
        <fullName evidence="3">Uncharacterized protein</fullName>
    </submittedName>
</protein>
<keyword evidence="2" id="KW-0732">Signal</keyword>
<feature type="transmembrane region" description="Helical" evidence="1">
    <location>
        <begin position="29"/>
        <end position="50"/>
    </location>
</feature>
<feature type="signal peptide" evidence="2">
    <location>
        <begin position="1"/>
        <end position="19"/>
    </location>
</feature>
<feature type="chain" id="PRO_5045334801" evidence="2">
    <location>
        <begin position="20"/>
        <end position="169"/>
    </location>
</feature>
<keyword evidence="4" id="KW-1185">Reference proteome</keyword>
<name>A0ABV0S3P6_9TELE</name>
<evidence type="ECO:0000256" key="2">
    <source>
        <dbReference type="SAM" id="SignalP"/>
    </source>
</evidence>
<keyword evidence="1" id="KW-1133">Transmembrane helix</keyword>
<comment type="caution">
    <text evidence="3">The sequence shown here is derived from an EMBL/GenBank/DDBJ whole genome shotgun (WGS) entry which is preliminary data.</text>
</comment>
<proteinExistence type="predicted"/>
<evidence type="ECO:0000256" key="1">
    <source>
        <dbReference type="SAM" id="Phobius"/>
    </source>
</evidence>
<dbReference type="EMBL" id="JAHRIN010068029">
    <property type="protein sequence ID" value="MEQ2215194.1"/>
    <property type="molecule type" value="Genomic_DNA"/>
</dbReference>
<sequence>MFLFIVYCFHLSLLPPCHTCSLFLDYPPLFSFCILVSLVLVFFLVCYVTFPAPSSLRFLCSVRPGLLNSLFSSCLPTCEFSLCFDLNKSSFCLAMPTPRLHLRFGPQQKLQHMTPLFFSTNCANSRLCSSVQFGFLHLFSPFCFGHFTKSNLFIQEDYESKILTSECPH</sequence>
<dbReference type="Proteomes" id="UP001434883">
    <property type="component" value="Unassembled WGS sequence"/>
</dbReference>
<gene>
    <name evidence="3" type="ORF">XENOCAPTIV_028925</name>
</gene>
<evidence type="ECO:0000313" key="3">
    <source>
        <dbReference type="EMBL" id="MEQ2215194.1"/>
    </source>
</evidence>
<keyword evidence="1" id="KW-0812">Transmembrane</keyword>
<keyword evidence="1" id="KW-0472">Membrane</keyword>
<reference evidence="3 4" key="1">
    <citation type="submission" date="2021-06" db="EMBL/GenBank/DDBJ databases">
        <authorList>
            <person name="Palmer J.M."/>
        </authorList>
    </citation>
    <scope>NUCLEOTIDE SEQUENCE [LARGE SCALE GENOMIC DNA]</scope>
    <source>
        <strain evidence="3 4">XC_2019</strain>
        <tissue evidence="3">Muscle</tissue>
    </source>
</reference>
<evidence type="ECO:0000313" key="4">
    <source>
        <dbReference type="Proteomes" id="UP001434883"/>
    </source>
</evidence>
<accession>A0ABV0S3P6</accession>